<accession>A0ABN0NUG9</accession>
<name>A0ABN0NUG9_9BACT</name>
<gene>
    <name evidence="1" type="ORF">HMPREF0653_00502</name>
</gene>
<keyword evidence="2" id="KW-1185">Reference proteome</keyword>
<dbReference type="EMBL" id="AWUY01000035">
    <property type="protein sequence ID" value="ERJ80117.1"/>
    <property type="molecule type" value="Genomic_DNA"/>
</dbReference>
<protein>
    <submittedName>
        <fullName evidence="1">Uncharacterized protein</fullName>
    </submittedName>
</protein>
<sequence length="46" mass="4953">MGIIIVETSNAKNAKAKSMIVIAIKAILITTFPFASERGYFGILIP</sequence>
<proteinExistence type="predicted"/>
<dbReference type="Proteomes" id="UP000016660">
    <property type="component" value="Unassembled WGS sequence"/>
</dbReference>
<evidence type="ECO:0000313" key="1">
    <source>
        <dbReference type="EMBL" id="ERJ80117.1"/>
    </source>
</evidence>
<evidence type="ECO:0000313" key="2">
    <source>
        <dbReference type="Proteomes" id="UP000016660"/>
    </source>
</evidence>
<reference evidence="1 2" key="1">
    <citation type="submission" date="2013-06" db="EMBL/GenBank/DDBJ databases">
        <authorList>
            <person name="Weinstock G."/>
            <person name="Sodergren E."/>
            <person name="Lobos E.A."/>
            <person name="Fulton L."/>
            <person name="Fulton R."/>
            <person name="Courtney L."/>
            <person name="Fronick C."/>
            <person name="O'Laughlin M."/>
            <person name="Godfrey J."/>
            <person name="Wilson R.M."/>
            <person name="Miner T."/>
            <person name="Farmer C."/>
            <person name="Delehaunty K."/>
            <person name="Cordes M."/>
            <person name="Minx P."/>
            <person name="Tomlinson C."/>
            <person name="Chen J."/>
            <person name="Wollam A."/>
            <person name="Pepin K.H."/>
            <person name="Bhonagiri V."/>
            <person name="Zhang X."/>
            <person name="Warren W."/>
            <person name="Mitreva M."/>
            <person name="Mardis E.R."/>
            <person name="Wilson R.K."/>
        </authorList>
    </citation>
    <scope>NUCLEOTIDE SEQUENCE [LARGE SCALE GENOMIC DNA]</scope>
    <source>
        <strain evidence="1 2">ATCC 29426</strain>
    </source>
</reference>
<organism evidence="1 2">
    <name type="scientific">Prevotella disiens JCM 6334 = ATCC 29426</name>
    <dbReference type="NCBI Taxonomy" id="1235811"/>
    <lineage>
        <taxon>Bacteria</taxon>
        <taxon>Pseudomonadati</taxon>
        <taxon>Bacteroidota</taxon>
        <taxon>Bacteroidia</taxon>
        <taxon>Bacteroidales</taxon>
        <taxon>Prevotellaceae</taxon>
        <taxon>Prevotella</taxon>
    </lineage>
</organism>
<comment type="caution">
    <text evidence="1">The sequence shown here is derived from an EMBL/GenBank/DDBJ whole genome shotgun (WGS) entry which is preliminary data.</text>
</comment>